<dbReference type="GO" id="GO:0046976">
    <property type="term" value="F:histone H3K27 methyltransferase activity"/>
    <property type="evidence" value="ECO:0007669"/>
    <property type="project" value="TreeGrafter"/>
</dbReference>
<feature type="domain" description="CXC" evidence="8">
    <location>
        <begin position="208"/>
        <end position="327"/>
    </location>
</feature>
<dbReference type="RefSeq" id="XP_037216708.1">
    <property type="nucleotide sequence ID" value="XM_037367314.1"/>
</dbReference>
<dbReference type="GO" id="GO:0005634">
    <property type="term" value="C:nucleus"/>
    <property type="evidence" value="ECO:0007669"/>
    <property type="project" value="TreeGrafter"/>
</dbReference>
<dbReference type="PROSITE" id="PS51633">
    <property type="entry name" value="CXC"/>
    <property type="match status" value="1"/>
</dbReference>
<dbReference type="InterPro" id="IPR046341">
    <property type="entry name" value="SET_dom_sf"/>
</dbReference>
<dbReference type="Proteomes" id="UP000636479">
    <property type="component" value="Unassembled WGS sequence"/>
</dbReference>
<evidence type="ECO:0000256" key="3">
    <source>
        <dbReference type="ARBA" id="ARBA00022691"/>
    </source>
</evidence>
<keyword evidence="2" id="KW-0808">Transferase</keyword>
<dbReference type="SUPFAM" id="SSF82199">
    <property type="entry name" value="SET domain"/>
    <property type="match status" value="1"/>
</dbReference>
<sequence>MRAVFYGGYHQRDIPNVVWADGHDTASATRLPPRFGTASDELWDLESNAVIAKINMNRKKFCSNLNCVMHCCGIHISFDYQRFTPPFDRHREMLNVAKLRSRDLLDYKMEHNPEPCSTRCFVQLIPREEEEMFMDTDDSTDDSEDREFVSALLRLDPDMSPCDIATIAEVDCSKAFIIRQELISDHSIHIPRPSKRSKKAKRWLTPKSLKVLGTNDEDERQAYTKPCTHSGECHKSKARFGTSQCSCVMAGAHCERNCECPPTCKQRWTGCNVTCAKRKHCGSHRNLGKECVCRTAGRECDPELCTGCDARNFEAKGRGARHCENMDIQRGNFKSIVVRPGAYGFGAFAGENISKGDLIGDYPGELVFASVSDSEDQTPPTPDVKNDDQLPPHHRHTISKHFKANYVFGMGPILDVDAMSIGNGTRFLNDPKPQTGNCSPGEIVVNGQRYITIHADRAIPKGRELTLSYGEAFWAE</sequence>
<dbReference type="PANTHER" id="PTHR45747:SF4">
    <property type="entry name" value="HISTONE-LYSINE N-METHYLTRANSFERASE E(Z)"/>
    <property type="match status" value="1"/>
</dbReference>
<dbReference type="Gene3D" id="2.170.270.10">
    <property type="entry name" value="SET domain"/>
    <property type="match status" value="1"/>
</dbReference>
<keyword evidence="1" id="KW-0489">Methyltransferase</keyword>
<keyword evidence="10" id="KW-1185">Reference proteome</keyword>
<keyword evidence="5" id="KW-0804">Transcription</keyword>
<dbReference type="SMART" id="SM00317">
    <property type="entry name" value="SET"/>
    <property type="match status" value="1"/>
</dbReference>
<dbReference type="InterPro" id="IPR045318">
    <property type="entry name" value="EZH1/2-like"/>
</dbReference>
<proteinExistence type="predicted"/>
<name>A0A8H6SCI2_9AGAR</name>
<evidence type="ECO:0000256" key="5">
    <source>
        <dbReference type="ARBA" id="ARBA00023163"/>
    </source>
</evidence>
<feature type="domain" description="SET" evidence="7">
    <location>
        <begin position="329"/>
        <end position="470"/>
    </location>
</feature>
<dbReference type="OrthoDB" id="6141102at2759"/>
<dbReference type="AlphaFoldDB" id="A0A8H6SCI2"/>
<dbReference type="PROSITE" id="PS50280">
    <property type="entry name" value="SET"/>
    <property type="match status" value="1"/>
</dbReference>
<evidence type="ECO:0000259" key="7">
    <source>
        <dbReference type="PROSITE" id="PS50280"/>
    </source>
</evidence>
<dbReference type="PANTHER" id="PTHR45747">
    <property type="entry name" value="HISTONE-LYSINE N-METHYLTRANSFERASE E(Z)"/>
    <property type="match status" value="1"/>
</dbReference>
<comment type="caution">
    <text evidence="9">The sequence shown here is derived from an EMBL/GenBank/DDBJ whole genome shotgun (WGS) entry which is preliminary data.</text>
</comment>
<dbReference type="InterPro" id="IPR026489">
    <property type="entry name" value="CXC_dom"/>
</dbReference>
<keyword evidence="3" id="KW-0949">S-adenosyl-L-methionine</keyword>
<evidence type="ECO:0000256" key="6">
    <source>
        <dbReference type="SAM" id="MobiDB-lite"/>
    </source>
</evidence>
<protein>
    <submittedName>
        <fullName evidence="9">SET-domain-containing protein</fullName>
    </submittedName>
</protein>
<keyword evidence="4" id="KW-0805">Transcription regulation</keyword>
<evidence type="ECO:0000256" key="1">
    <source>
        <dbReference type="ARBA" id="ARBA00022603"/>
    </source>
</evidence>
<reference evidence="9" key="1">
    <citation type="submission" date="2020-05" db="EMBL/GenBank/DDBJ databases">
        <title>Mycena genomes resolve the evolution of fungal bioluminescence.</title>
        <authorList>
            <person name="Tsai I.J."/>
        </authorList>
    </citation>
    <scope>NUCLEOTIDE SEQUENCE</scope>
    <source>
        <strain evidence="9">171206Taipei</strain>
    </source>
</reference>
<evidence type="ECO:0000256" key="4">
    <source>
        <dbReference type="ARBA" id="ARBA00023015"/>
    </source>
</evidence>
<dbReference type="EMBL" id="JACAZF010000009">
    <property type="protein sequence ID" value="KAF7295345.1"/>
    <property type="molecule type" value="Genomic_DNA"/>
</dbReference>
<evidence type="ECO:0000313" key="9">
    <source>
        <dbReference type="EMBL" id="KAF7295345.1"/>
    </source>
</evidence>
<dbReference type="InterPro" id="IPR001214">
    <property type="entry name" value="SET_dom"/>
</dbReference>
<dbReference type="GO" id="GO:0003682">
    <property type="term" value="F:chromatin binding"/>
    <property type="evidence" value="ECO:0007669"/>
    <property type="project" value="TreeGrafter"/>
</dbReference>
<evidence type="ECO:0000313" key="10">
    <source>
        <dbReference type="Proteomes" id="UP000636479"/>
    </source>
</evidence>
<accession>A0A8H6SCI2</accession>
<dbReference type="Pfam" id="PF00856">
    <property type="entry name" value="SET"/>
    <property type="match status" value="1"/>
</dbReference>
<evidence type="ECO:0000259" key="8">
    <source>
        <dbReference type="PROSITE" id="PS51633"/>
    </source>
</evidence>
<dbReference type="GO" id="GO:0031507">
    <property type="term" value="P:heterochromatin formation"/>
    <property type="evidence" value="ECO:0007669"/>
    <property type="project" value="TreeGrafter"/>
</dbReference>
<gene>
    <name evidence="9" type="ORF">MIND_01073900</name>
</gene>
<dbReference type="GeneID" id="59349830"/>
<feature type="region of interest" description="Disordered" evidence="6">
    <location>
        <begin position="372"/>
        <end position="395"/>
    </location>
</feature>
<dbReference type="GO" id="GO:0032259">
    <property type="term" value="P:methylation"/>
    <property type="evidence" value="ECO:0007669"/>
    <property type="project" value="UniProtKB-KW"/>
</dbReference>
<evidence type="ECO:0000256" key="2">
    <source>
        <dbReference type="ARBA" id="ARBA00022679"/>
    </source>
</evidence>
<organism evidence="9 10">
    <name type="scientific">Mycena indigotica</name>
    <dbReference type="NCBI Taxonomy" id="2126181"/>
    <lineage>
        <taxon>Eukaryota</taxon>
        <taxon>Fungi</taxon>
        <taxon>Dikarya</taxon>
        <taxon>Basidiomycota</taxon>
        <taxon>Agaricomycotina</taxon>
        <taxon>Agaricomycetes</taxon>
        <taxon>Agaricomycetidae</taxon>
        <taxon>Agaricales</taxon>
        <taxon>Marasmiineae</taxon>
        <taxon>Mycenaceae</taxon>
        <taxon>Mycena</taxon>
    </lineage>
</organism>